<feature type="domain" description="Glycosyltransferase 2-like" evidence="1">
    <location>
        <begin position="11"/>
        <end position="173"/>
    </location>
</feature>
<dbReference type="AlphaFoldDB" id="A0AA93AM87"/>
<reference evidence="2 3" key="1">
    <citation type="submission" date="2018-11" db="EMBL/GenBank/DDBJ databases">
        <title>Draft genome sequences of proposed Pectobacterium aquaticum sp. nov. isolated in France from fresh water.</title>
        <authorList>
            <person name="Pedron J."/>
            <person name="Barny M.A."/>
        </authorList>
    </citation>
    <scope>NUCLEOTIDE SEQUENCE [LARGE SCALE GENOMIC DNA]</scope>
    <source>
        <strain evidence="2 3">A127-S21-F16</strain>
    </source>
</reference>
<name>A0AA93AM87_9GAMM</name>
<dbReference type="InterPro" id="IPR001173">
    <property type="entry name" value="Glyco_trans_2-like"/>
</dbReference>
<sequence length="356" mass="42416">MTIKMKTPLLSVIVPVFNAEKYLDKCLLSIINQTFEDIEIVCIDDGSTDRSLSILLKYSALDNRIKVISQRNSGIAYTRNVGLKNSTAKYITFVDSDDYIELNTYEYALAFFQDPHIDIVHWGVNLVKENENAITYSDEYTTHKFTGKKEINSHIIKKMDVYLWNKIIKKEIIIDNDIQFPSGLLYEDHVFLLMYLIYSNNIYFIKEKLYYYISHQSSIMNGVLKKSDKSQDQLDCFKYFFNYMKNKDRLVENKEIIIDYLQHVIGFTYEFSKKENIKKLLEKSRDIMLELELDNIYPDNEIVREIKERNFYKIPGVNYYTLKQKLFSYRETEKHHILYILLIKIKIRKNNKQLIK</sequence>
<comment type="caution">
    <text evidence="2">The sequence shown here is derived from an EMBL/GenBank/DDBJ whole genome shotgun (WGS) entry which is preliminary data.</text>
</comment>
<dbReference type="EMBL" id="QHJS02000057">
    <property type="protein sequence ID" value="RRO15224.1"/>
    <property type="molecule type" value="Genomic_DNA"/>
</dbReference>
<proteinExistence type="predicted"/>
<evidence type="ECO:0000313" key="3">
    <source>
        <dbReference type="Proteomes" id="UP000256540"/>
    </source>
</evidence>
<evidence type="ECO:0000313" key="2">
    <source>
        <dbReference type="EMBL" id="RRO15224.1"/>
    </source>
</evidence>
<dbReference type="Proteomes" id="UP000256540">
    <property type="component" value="Unassembled WGS sequence"/>
</dbReference>
<gene>
    <name evidence="2" type="ORF">DMB84_016605</name>
</gene>
<protein>
    <submittedName>
        <fullName evidence="2">Glycosyltransferase family 2 protein</fullName>
    </submittedName>
</protein>
<dbReference type="InterPro" id="IPR029044">
    <property type="entry name" value="Nucleotide-diphossugar_trans"/>
</dbReference>
<dbReference type="Gene3D" id="3.90.550.10">
    <property type="entry name" value="Spore Coat Polysaccharide Biosynthesis Protein SpsA, Chain A"/>
    <property type="match status" value="1"/>
</dbReference>
<accession>A0AA93AM87</accession>
<dbReference type="PANTHER" id="PTHR22916">
    <property type="entry name" value="GLYCOSYLTRANSFERASE"/>
    <property type="match status" value="1"/>
</dbReference>
<evidence type="ECO:0000259" key="1">
    <source>
        <dbReference type="Pfam" id="PF00535"/>
    </source>
</evidence>
<dbReference type="Pfam" id="PF00535">
    <property type="entry name" value="Glycos_transf_2"/>
    <property type="match status" value="1"/>
</dbReference>
<dbReference type="GO" id="GO:0016758">
    <property type="term" value="F:hexosyltransferase activity"/>
    <property type="evidence" value="ECO:0007669"/>
    <property type="project" value="UniProtKB-ARBA"/>
</dbReference>
<organism evidence="2 3">
    <name type="scientific">Pectobacterium aquaticum</name>
    <dbReference type="NCBI Taxonomy" id="2204145"/>
    <lineage>
        <taxon>Bacteria</taxon>
        <taxon>Pseudomonadati</taxon>
        <taxon>Pseudomonadota</taxon>
        <taxon>Gammaproteobacteria</taxon>
        <taxon>Enterobacterales</taxon>
        <taxon>Pectobacteriaceae</taxon>
        <taxon>Pectobacterium</taxon>
    </lineage>
</organism>
<dbReference type="CDD" id="cd00761">
    <property type="entry name" value="Glyco_tranf_GTA_type"/>
    <property type="match status" value="1"/>
</dbReference>
<dbReference type="SUPFAM" id="SSF53448">
    <property type="entry name" value="Nucleotide-diphospho-sugar transferases"/>
    <property type="match status" value="1"/>
</dbReference>
<dbReference type="PANTHER" id="PTHR22916:SF3">
    <property type="entry name" value="UDP-GLCNAC:BETAGAL BETA-1,3-N-ACETYLGLUCOSAMINYLTRANSFERASE-LIKE PROTEIN 1"/>
    <property type="match status" value="1"/>
</dbReference>